<dbReference type="PANTHER" id="PTHR30346:SF0">
    <property type="entry name" value="HCA OPERON TRANSCRIPTIONAL ACTIVATOR HCAR"/>
    <property type="match status" value="1"/>
</dbReference>
<dbReference type="SUPFAM" id="SSF46785">
    <property type="entry name" value="Winged helix' DNA-binding domain"/>
    <property type="match status" value="1"/>
</dbReference>
<comment type="caution">
    <text evidence="9">The sequence shown here is derived from an EMBL/GenBank/DDBJ whole genome shotgun (WGS) entry which is preliminary data.</text>
</comment>
<dbReference type="PRINTS" id="PR00039">
    <property type="entry name" value="HTHLYSR"/>
</dbReference>
<dbReference type="FunFam" id="1.10.10.10:FF:000001">
    <property type="entry name" value="LysR family transcriptional regulator"/>
    <property type="match status" value="1"/>
</dbReference>
<accession>A0A154IC05</accession>
<evidence type="ECO:0000259" key="8">
    <source>
        <dbReference type="PROSITE" id="PS50931"/>
    </source>
</evidence>
<keyword evidence="2" id="KW-0805">Transcription regulation</keyword>
<gene>
    <name evidence="9" type="ORF">A4A59_28790</name>
</gene>
<dbReference type="InterPro" id="IPR036390">
    <property type="entry name" value="WH_DNA-bd_sf"/>
</dbReference>
<reference evidence="9" key="1">
    <citation type="submission" date="2016-03" db="EMBL/GenBank/DDBJ databases">
        <title>Microsymbionts genomes from the relict species Vavilovia formosa.</title>
        <authorList>
            <person name="Chirak E."/>
            <person name="Kimeklis A."/>
            <person name="Kopat V."/>
            <person name="Andronov E."/>
        </authorList>
    </citation>
    <scope>NUCLEOTIDE SEQUENCE [LARGE SCALE GENOMIC DNA]</scope>
    <source>
        <strain evidence="9">Vaf12</strain>
    </source>
</reference>
<evidence type="ECO:0000256" key="5">
    <source>
        <dbReference type="ARBA" id="ARBA00054626"/>
    </source>
</evidence>
<dbReference type="GO" id="GO:0003677">
    <property type="term" value="F:DNA binding"/>
    <property type="evidence" value="ECO:0007669"/>
    <property type="project" value="UniProtKB-KW"/>
</dbReference>
<dbReference type="AlphaFoldDB" id="A0A154IC05"/>
<dbReference type="InterPro" id="IPR005119">
    <property type="entry name" value="LysR_subst-bd"/>
</dbReference>
<dbReference type="Gene3D" id="3.40.190.10">
    <property type="entry name" value="Periplasmic binding protein-like II"/>
    <property type="match status" value="2"/>
</dbReference>
<dbReference type="PROSITE" id="PS50931">
    <property type="entry name" value="HTH_LYSR"/>
    <property type="match status" value="1"/>
</dbReference>
<feature type="domain" description="HTH lysR-type" evidence="8">
    <location>
        <begin position="37"/>
        <end position="94"/>
    </location>
</feature>
<dbReference type="InterPro" id="IPR036388">
    <property type="entry name" value="WH-like_DNA-bd_sf"/>
</dbReference>
<dbReference type="CDD" id="cd08414">
    <property type="entry name" value="PBP2_LTTR_aromatics_like"/>
    <property type="match status" value="1"/>
</dbReference>
<sequence length="337" mass="36061">MILLPCWRSFENAADADNFPIVILSPVIGIPHQEAVMDVRTLACFVAVAEDLHFRRAAERMNLTQPALSQRIRALEGEVGANLFERDRRGVALTPAGVAFLGPAREAVRHARMAKAEALRAVRGEVGCLRLGFTPIAFYGVLPEAVQAFRARYAQIEVDLVEMSSPLLEAALASGDIDLGVLHPPISRDLITHSLPDEPFVLALPATHRLAKQPVIRVVDLGGEPLLLAPRAIGPSIYDRVIALFRGEGISPRIVQEVTPMTTLVGLVAAGTGLGFVTSGIAKAARPGVAYRPVLPPPPSLPIAAAWRPPALSASGERFLEIVRGLVGQGDLPERPS</sequence>
<evidence type="ECO:0000256" key="6">
    <source>
        <dbReference type="ARBA" id="ARBA00067332"/>
    </source>
</evidence>
<dbReference type="EMBL" id="LVYU01000125">
    <property type="protein sequence ID" value="KZA98100.1"/>
    <property type="molecule type" value="Genomic_DNA"/>
</dbReference>
<dbReference type="Pfam" id="PF03466">
    <property type="entry name" value="LysR_substrate"/>
    <property type="match status" value="1"/>
</dbReference>
<dbReference type="InterPro" id="IPR000847">
    <property type="entry name" value="LysR_HTH_N"/>
</dbReference>
<dbReference type="Gene3D" id="1.10.10.10">
    <property type="entry name" value="Winged helix-like DNA-binding domain superfamily/Winged helix DNA-binding domain"/>
    <property type="match status" value="1"/>
</dbReference>
<organism evidence="9">
    <name type="scientific">Rhizobium leguminosarum</name>
    <dbReference type="NCBI Taxonomy" id="384"/>
    <lineage>
        <taxon>Bacteria</taxon>
        <taxon>Pseudomonadati</taxon>
        <taxon>Pseudomonadota</taxon>
        <taxon>Alphaproteobacteria</taxon>
        <taxon>Hyphomicrobiales</taxon>
        <taxon>Rhizobiaceae</taxon>
        <taxon>Rhizobium/Agrobacterium group</taxon>
        <taxon>Rhizobium</taxon>
    </lineage>
</organism>
<keyword evidence="4" id="KW-0804">Transcription</keyword>
<dbReference type="Pfam" id="PF00126">
    <property type="entry name" value="HTH_1"/>
    <property type="match status" value="1"/>
</dbReference>
<comment type="similarity">
    <text evidence="1">Belongs to the LysR transcriptional regulatory family.</text>
</comment>
<protein>
    <recommendedName>
        <fullName evidence="6">HTH-type transcriptional regulator TtuA</fullName>
    </recommendedName>
    <alternativeName>
        <fullName evidence="7">Tartrate utilization transcriptional regulator</fullName>
    </alternativeName>
</protein>
<name>A0A154IC05_RHILE</name>
<dbReference type="PANTHER" id="PTHR30346">
    <property type="entry name" value="TRANSCRIPTIONAL DUAL REGULATOR HCAR-RELATED"/>
    <property type="match status" value="1"/>
</dbReference>
<evidence type="ECO:0000313" key="9">
    <source>
        <dbReference type="EMBL" id="KZA98100.1"/>
    </source>
</evidence>
<dbReference type="SUPFAM" id="SSF53850">
    <property type="entry name" value="Periplasmic binding protein-like II"/>
    <property type="match status" value="1"/>
</dbReference>
<dbReference type="GO" id="GO:0032993">
    <property type="term" value="C:protein-DNA complex"/>
    <property type="evidence" value="ECO:0007669"/>
    <property type="project" value="TreeGrafter"/>
</dbReference>
<keyword evidence="3" id="KW-0238">DNA-binding</keyword>
<evidence type="ECO:0000256" key="7">
    <source>
        <dbReference type="ARBA" id="ARBA00083243"/>
    </source>
</evidence>
<comment type="function">
    <text evidence="5">Transcriptional regulator of the ttuABCDE tartrate utilization operon.</text>
</comment>
<evidence type="ECO:0000256" key="3">
    <source>
        <dbReference type="ARBA" id="ARBA00023125"/>
    </source>
</evidence>
<dbReference type="GO" id="GO:0003700">
    <property type="term" value="F:DNA-binding transcription factor activity"/>
    <property type="evidence" value="ECO:0007669"/>
    <property type="project" value="InterPro"/>
</dbReference>
<evidence type="ECO:0000256" key="2">
    <source>
        <dbReference type="ARBA" id="ARBA00023015"/>
    </source>
</evidence>
<evidence type="ECO:0000256" key="1">
    <source>
        <dbReference type="ARBA" id="ARBA00009437"/>
    </source>
</evidence>
<evidence type="ECO:0000256" key="4">
    <source>
        <dbReference type="ARBA" id="ARBA00023163"/>
    </source>
</evidence>
<proteinExistence type="inferred from homology"/>